<accession>A0A8C0W8F1</accession>
<dbReference type="Ensembl" id="ENSCCNT00000008642.1">
    <property type="protein sequence ID" value="ENSCCNP00000006565.1"/>
    <property type="gene ID" value="ENSCCNG00000006959.1"/>
</dbReference>
<feature type="signal peptide" evidence="2">
    <location>
        <begin position="1"/>
        <end position="17"/>
    </location>
</feature>
<dbReference type="Pfam" id="PF15118">
    <property type="entry name" value="DUF4560"/>
    <property type="match status" value="1"/>
</dbReference>
<dbReference type="PANTHER" id="PTHR34446">
    <property type="entry name" value="SMALL INTEGRAL MEMBRANE PROTEIN 10"/>
    <property type="match status" value="1"/>
</dbReference>
<evidence type="ECO:0000256" key="1">
    <source>
        <dbReference type="SAM" id="Phobius"/>
    </source>
</evidence>
<keyword evidence="2" id="KW-0732">Signal</keyword>
<name>A0A8C0W8F1_CASCN</name>
<keyword evidence="1" id="KW-1133">Transmembrane helix</keyword>
<evidence type="ECO:0000313" key="3">
    <source>
        <dbReference type="Ensembl" id="ENSCCNP00000006565.1"/>
    </source>
</evidence>
<dbReference type="RefSeq" id="XP_073928125.1">
    <property type="nucleotide sequence ID" value="XM_074072024.1"/>
</dbReference>
<evidence type="ECO:0000256" key="2">
    <source>
        <dbReference type="SAM" id="SignalP"/>
    </source>
</evidence>
<feature type="transmembrane region" description="Helical" evidence="1">
    <location>
        <begin position="41"/>
        <end position="63"/>
    </location>
</feature>
<reference evidence="3" key="1">
    <citation type="submission" date="2023-09" db="UniProtKB">
        <authorList>
            <consortium name="Ensembl"/>
        </authorList>
    </citation>
    <scope>IDENTIFICATION</scope>
</reference>
<feature type="chain" id="PRO_5034025876" evidence="2">
    <location>
        <begin position="18"/>
        <end position="68"/>
    </location>
</feature>
<keyword evidence="1" id="KW-0812">Transmembrane</keyword>
<dbReference type="InterPro" id="IPR029367">
    <property type="entry name" value="SMIM10"/>
</dbReference>
<protein>
    <submittedName>
        <fullName evidence="3">Uncharacterized protein</fullName>
    </submittedName>
</protein>
<dbReference type="AlphaFoldDB" id="A0A8C0W8F1"/>
<keyword evidence="1" id="KW-0472">Membrane</keyword>
<proteinExistence type="predicted"/>
<dbReference type="PANTHER" id="PTHR34446:SF1">
    <property type="entry name" value="SALIVARY GLAND SPECIFIC PROTEIN SAGSIN1"/>
    <property type="match status" value="1"/>
</dbReference>
<organism evidence="3">
    <name type="scientific">Castor canadensis</name>
    <name type="common">American beaver</name>
    <dbReference type="NCBI Taxonomy" id="51338"/>
    <lineage>
        <taxon>Eukaryota</taxon>
        <taxon>Metazoa</taxon>
        <taxon>Chordata</taxon>
        <taxon>Craniata</taxon>
        <taxon>Vertebrata</taxon>
        <taxon>Euteleostomi</taxon>
        <taxon>Mammalia</taxon>
        <taxon>Eutheria</taxon>
        <taxon>Euarchontoglires</taxon>
        <taxon>Glires</taxon>
        <taxon>Rodentia</taxon>
        <taxon>Castorimorpha</taxon>
        <taxon>Castoridae</taxon>
        <taxon>Castor</taxon>
    </lineage>
</organism>
<dbReference type="GeneID" id="141422660"/>
<sequence length="68" mass="7652">MVAALWDLAVTLSCSSAACFCGVFCKGLTHTLPIFFHLAWWLYINFSYLYIVASMMLSVGLHVHTEIH</sequence>